<comment type="cofactor">
    <cofactor evidence="1">
        <name>FMN</name>
        <dbReference type="ChEBI" id="CHEBI:58210"/>
    </cofactor>
</comment>
<dbReference type="InterPro" id="IPR018517">
    <property type="entry name" value="tRNA_hU_synthase_CS"/>
</dbReference>
<dbReference type="SUPFAM" id="SSF51395">
    <property type="entry name" value="FMN-linked oxidoreductases"/>
    <property type="match status" value="1"/>
</dbReference>
<name>A0A7S4P5A0_GUITH</name>
<dbReference type="PANTHER" id="PTHR42907:SF1">
    <property type="entry name" value="FMN-LINKED OXIDOREDUCTASES SUPERFAMILY PROTEIN"/>
    <property type="match status" value="1"/>
</dbReference>
<dbReference type="AlphaFoldDB" id="A0A7S4P5A0"/>
<evidence type="ECO:0000256" key="2">
    <source>
        <dbReference type="ARBA" id="ARBA00022555"/>
    </source>
</evidence>
<dbReference type="GO" id="GO:0000049">
    <property type="term" value="F:tRNA binding"/>
    <property type="evidence" value="ECO:0007669"/>
    <property type="project" value="UniProtKB-KW"/>
</dbReference>
<keyword evidence="8" id="KW-0560">Oxidoreductase</keyword>
<keyword evidence="2" id="KW-0820">tRNA-binding</keyword>
<dbReference type="InterPro" id="IPR004653">
    <property type="entry name" value="DusA"/>
</dbReference>
<evidence type="ECO:0000256" key="1">
    <source>
        <dbReference type="ARBA" id="ARBA00001917"/>
    </source>
</evidence>
<dbReference type="InterPro" id="IPR035587">
    <property type="entry name" value="DUS-like_FMN-bd"/>
</dbReference>
<dbReference type="PANTHER" id="PTHR42907">
    <property type="entry name" value="FMN-LINKED OXIDOREDUCTASES SUPERFAMILY PROTEIN"/>
    <property type="match status" value="1"/>
</dbReference>
<keyword evidence="3" id="KW-0285">Flavoprotein</keyword>
<proteinExistence type="predicted"/>
<dbReference type="PROSITE" id="PS01136">
    <property type="entry name" value="UPF0034"/>
    <property type="match status" value="1"/>
</dbReference>
<dbReference type="Pfam" id="PF01207">
    <property type="entry name" value="Dus"/>
    <property type="match status" value="1"/>
</dbReference>
<feature type="domain" description="DUS-like FMN-binding" evidence="10">
    <location>
        <begin position="76"/>
        <end position="394"/>
    </location>
</feature>
<evidence type="ECO:0000256" key="7">
    <source>
        <dbReference type="ARBA" id="ARBA00022884"/>
    </source>
</evidence>
<keyword evidence="9" id="KW-0732">Signal</keyword>
<keyword evidence="7" id="KW-0694">RNA-binding</keyword>
<keyword evidence="5" id="KW-0819">tRNA processing</keyword>
<evidence type="ECO:0000256" key="8">
    <source>
        <dbReference type="ARBA" id="ARBA00023002"/>
    </source>
</evidence>
<evidence type="ECO:0000256" key="9">
    <source>
        <dbReference type="SAM" id="SignalP"/>
    </source>
</evidence>
<dbReference type="InterPro" id="IPR013785">
    <property type="entry name" value="Aldolase_TIM"/>
</dbReference>
<gene>
    <name evidence="11" type="ORF">GTHE00462_LOCUS29211</name>
</gene>
<evidence type="ECO:0000256" key="5">
    <source>
        <dbReference type="ARBA" id="ARBA00022694"/>
    </source>
</evidence>
<dbReference type="EMBL" id="HBKN01037253">
    <property type="protein sequence ID" value="CAE2324178.1"/>
    <property type="molecule type" value="Transcribed_RNA"/>
</dbReference>
<accession>A0A7S4P5A0</accession>
<dbReference type="GO" id="GO:0017150">
    <property type="term" value="F:tRNA dihydrouridine synthase activity"/>
    <property type="evidence" value="ECO:0007669"/>
    <property type="project" value="InterPro"/>
</dbReference>
<evidence type="ECO:0000256" key="3">
    <source>
        <dbReference type="ARBA" id="ARBA00022630"/>
    </source>
</evidence>
<sequence length="451" mass="50938">MPSSLCQTFQPILLVLLSLRLSTTLPPHNQHSTLAFGGPKGSASMRGWFQTCARRGMSDGNVHPTMMAVADEAFNVAPMMKHTHKHWRYFFKLLSRRSVVYSEMIPATKLVEEPERAYEEYLSHSSEEYPLVVQLGGREEEVLGQAAKIVRASGKFSSLNFNCGCPSDTVAAQFRGGAQLMMEPHHVAACCRAMRDEGVDVSVKCRTGVEHLKDSSLNDGSEVFTYDELARFIDIVAREGQVKNFVIHARKAILGIGTIDNRMIPPLDYQRVCRLAEDFPEIRFVLNGGLTNVESCKELLSTTKLHGVMVGRQIINHPWSWARVDEEIYQEEPKIKTREMVLQEYIEYVRKEKKKFLEMDLSEAQMQNNTRIMVAPVYNLFNGEACCSQWRRQLLTMLKHGVSADTIISSSMEGLPGQVLSLSQYEFVPDHLIPKYDKAKVSVSQLTSQIV</sequence>
<evidence type="ECO:0000256" key="4">
    <source>
        <dbReference type="ARBA" id="ARBA00022643"/>
    </source>
</evidence>
<evidence type="ECO:0000256" key="6">
    <source>
        <dbReference type="ARBA" id="ARBA00022857"/>
    </source>
</evidence>
<dbReference type="Gene3D" id="3.20.20.70">
    <property type="entry name" value="Aldolase class I"/>
    <property type="match status" value="1"/>
</dbReference>
<keyword evidence="6" id="KW-0521">NADP</keyword>
<feature type="signal peptide" evidence="9">
    <location>
        <begin position="1"/>
        <end position="24"/>
    </location>
</feature>
<keyword evidence="4" id="KW-0288">FMN</keyword>
<dbReference type="CDD" id="cd02801">
    <property type="entry name" value="DUS_like_FMN"/>
    <property type="match status" value="1"/>
</dbReference>
<organism evidence="11">
    <name type="scientific">Guillardia theta</name>
    <name type="common">Cryptophyte</name>
    <name type="synonym">Cryptomonas phi</name>
    <dbReference type="NCBI Taxonomy" id="55529"/>
    <lineage>
        <taxon>Eukaryota</taxon>
        <taxon>Cryptophyceae</taxon>
        <taxon>Pyrenomonadales</taxon>
        <taxon>Geminigeraceae</taxon>
        <taxon>Guillardia</taxon>
    </lineage>
</organism>
<protein>
    <recommendedName>
        <fullName evidence="10">DUS-like FMN-binding domain-containing protein</fullName>
    </recommendedName>
</protein>
<reference evidence="11" key="1">
    <citation type="submission" date="2021-01" db="EMBL/GenBank/DDBJ databases">
        <authorList>
            <person name="Corre E."/>
            <person name="Pelletier E."/>
            <person name="Niang G."/>
            <person name="Scheremetjew M."/>
            <person name="Finn R."/>
            <person name="Kale V."/>
            <person name="Holt S."/>
            <person name="Cochrane G."/>
            <person name="Meng A."/>
            <person name="Brown T."/>
            <person name="Cohen L."/>
        </authorList>
    </citation>
    <scope>NUCLEOTIDE SEQUENCE</scope>
    <source>
        <strain evidence="11">CCMP 2712</strain>
    </source>
</reference>
<evidence type="ECO:0000259" key="10">
    <source>
        <dbReference type="Pfam" id="PF01207"/>
    </source>
</evidence>
<evidence type="ECO:0000313" key="11">
    <source>
        <dbReference type="EMBL" id="CAE2324178.1"/>
    </source>
</evidence>
<dbReference type="GO" id="GO:0050660">
    <property type="term" value="F:flavin adenine dinucleotide binding"/>
    <property type="evidence" value="ECO:0007669"/>
    <property type="project" value="InterPro"/>
</dbReference>
<feature type="chain" id="PRO_5031310652" description="DUS-like FMN-binding domain-containing protein" evidence="9">
    <location>
        <begin position="25"/>
        <end position="451"/>
    </location>
</feature>